<dbReference type="Pfam" id="PF16555">
    <property type="entry name" value="GramPos_pilinD1"/>
    <property type="match status" value="1"/>
</dbReference>
<sequence>MSIIKKQYLIFSLLLVLSVLLGTTVKADGQLGSTHTQDLVIVKYGLNKNSNSFSESQTTNTGEKINNIPIDNNGNQLKPLAGVQYSIQKIEPTDDGNKVNLSNGSTYWKVGSSQTIVTGADGVASLVLSDGFYIVSELANKSIRLTTPATPVLLRTPVVNEMNNGYLDTVYIYPKSSIDPVKVTPVPKKTRPGVLPKTGDQLNFDLTIVGLVALLIALSLMVVKVRKRGKK</sequence>
<proteinExistence type="predicted"/>
<keyword evidence="2" id="KW-0964">Secreted</keyword>
<dbReference type="EMBL" id="KF234018">
    <property type="protein sequence ID" value="AGV52627.1"/>
    <property type="molecule type" value="Genomic_DNA"/>
</dbReference>
<feature type="domain" description="Gram-positive cocci surface proteins LPxTG" evidence="6">
    <location>
        <begin position="195"/>
        <end position="231"/>
    </location>
</feature>
<protein>
    <submittedName>
        <fullName evidence="7">YhhB2</fullName>
    </submittedName>
</protein>
<evidence type="ECO:0000256" key="1">
    <source>
        <dbReference type="ARBA" id="ARBA00022512"/>
    </source>
</evidence>
<keyword evidence="4" id="KW-0572">Peptidoglycan-anchor</keyword>
<dbReference type="NCBIfam" id="TIGR01167">
    <property type="entry name" value="LPXTG_anchor"/>
    <property type="match status" value="1"/>
</dbReference>
<dbReference type="PROSITE" id="PS50847">
    <property type="entry name" value="GRAM_POS_ANCHORING"/>
    <property type="match status" value="1"/>
</dbReference>
<dbReference type="AlphaFoldDB" id="T2DKF6"/>
<evidence type="ECO:0000259" key="6">
    <source>
        <dbReference type="PROSITE" id="PS50847"/>
    </source>
</evidence>
<name>T2DKF6_LACLL</name>
<dbReference type="Gene3D" id="2.60.40.10">
    <property type="entry name" value="Immunoglobulins"/>
    <property type="match status" value="1"/>
</dbReference>
<evidence type="ECO:0000256" key="4">
    <source>
        <dbReference type="ARBA" id="ARBA00023088"/>
    </source>
</evidence>
<dbReference type="InterPro" id="IPR032364">
    <property type="entry name" value="GramPos_pilinD1_N"/>
</dbReference>
<keyword evidence="5" id="KW-1133">Transmembrane helix</keyword>
<feature type="transmembrane region" description="Helical" evidence="5">
    <location>
        <begin position="204"/>
        <end position="223"/>
    </location>
</feature>
<keyword evidence="3" id="KW-0732">Signal</keyword>
<evidence type="ECO:0000256" key="2">
    <source>
        <dbReference type="ARBA" id="ARBA00022525"/>
    </source>
</evidence>
<evidence type="ECO:0000313" key="7">
    <source>
        <dbReference type="EMBL" id="AGV52627.1"/>
    </source>
</evidence>
<accession>T2DKF6</accession>
<dbReference type="Pfam" id="PF00746">
    <property type="entry name" value="Gram_pos_anchor"/>
    <property type="match status" value="1"/>
</dbReference>
<keyword evidence="5" id="KW-0472">Membrane</keyword>
<reference evidence="7" key="1">
    <citation type="journal article" date="2013" name="Mol. Cell. Proteomics">
        <title>Surface proteome analysis of a natural isolate of Lactococcus lactis reveals the presence of pili able to bind human intestinal epithelial cells.</title>
        <authorList>
            <person name="Meyrand M."/>
            <person name="Guillot A."/>
            <person name="Goin M."/>
            <person name="Furlan S."/>
            <person name="Armalyte J."/>
            <person name="Kulakauskas S."/>
            <person name="Cortez-Perez N.G."/>
            <person name="Thomas G."/>
            <person name="Chat S."/>
            <person name="Pechoux C."/>
            <person name="Dupres V."/>
            <person name="Hols P."/>
            <person name="Dufrene Y.F."/>
            <person name="Trugnan G."/>
            <person name="Chapot-Chartier M.P."/>
        </authorList>
    </citation>
    <scope>NUCLEOTIDE SEQUENCE</scope>
    <source>
        <strain evidence="7">NCDO2110</strain>
    </source>
</reference>
<gene>
    <name evidence="7" type="primary">yhhB2</name>
</gene>
<evidence type="ECO:0000256" key="3">
    <source>
        <dbReference type="ARBA" id="ARBA00022729"/>
    </source>
</evidence>
<dbReference type="InterPro" id="IPR013783">
    <property type="entry name" value="Ig-like_fold"/>
</dbReference>
<evidence type="ECO:0000256" key="5">
    <source>
        <dbReference type="SAM" id="Phobius"/>
    </source>
</evidence>
<keyword evidence="1" id="KW-0134">Cell wall</keyword>
<dbReference type="InterPro" id="IPR019931">
    <property type="entry name" value="LPXTG_anchor"/>
</dbReference>
<keyword evidence="5" id="KW-0812">Transmembrane</keyword>
<organism evidence="7">
    <name type="scientific">Lactococcus lactis subsp. lactis</name>
    <name type="common">Streptococcus lactis</name>
    <dbReference type="NCBI Taxonomy" id="1360"/>
    <lineage>
        <taxon>Bacteria</taxon>
        <taxon>Bacillati</taxon>
        <taxon>Bacillota</taxon>
        <taxon>Bacilli</taxon>
        <taxon>Lactobacillales</taxon>
        <taxon>Streptococcaceae</taxon>
        <taxon>Lactococcus</taxon>
    </lineage>
</organism>